<protein>
    <recommendedName>
        <fullName evidence="9">Hexosyltransferase</fullName>
        <ecNumber evidence="9">2.4.1.-</ecNumber>
    </recommendedName>
</protein>
<evidence type="ECO:0000256" key="3">
    <source>
        <dbReference type="ARBA" id="ARBA00022679"/>
    </source>
</evidence>
<evidence type="ECO:0000256" key="2">
    <source>
        <dbReference type="ARBA" id="ARBA00009239"/>
    </source>
</evidence>
<evidence type="ECO:0000256" key="9">
    <source>
        <dbReference type="RuleBase" id="RU364016"/>
    </source>
</evidence>
<evidence type="ECO:0000256" key="4">
    <source>
        <dbReference type="ARBA" id="ARBA00022692"/>
    </source>
</evidence>
<evidence type="ECO:0000256" key="5">
    <source>
        <dbReference type="ARBA" id="ARBA00022968"/>
    </source>
</evidence>
<reference evidence="12 13" key="1">
    <citation type="submission" date="2023-09" db="EMBL/GenBank/DDBJ databases">
        <title>Nesidiocoris tenuis whole genome shotgun sequence.</title>
        <authorList>
            <person name="Shibata T."/>
            <person name="Shimoda M."/>
            <person name="Kobayashi T."/>
            <person name="Uehara T."/>
        </authorList>
    </citation>
    <scope>NUCLEOTIDE SEQUENCE [LARGE SCALE GENOMIC DNA]</scope>
    <source>
        <strain evidence="12 13">Japan</strain>
    </source>
</reference>
<comment type="similarity">
    <text evidence="2 9">Belongs to the chondroitin N-acetylgalactosaminyltransferase family.</text>
</comment>
<dbReference type="InterPro" id="IPR008428">
    <property type="entry name" value="Chond_GalNAc"/>
</dbReference>
<dbReference type="InterPro" id="IPR051227">
    <property type="entry name" value="CS_glycosyltransferase"/>
</dbReference>
<keyword evidence="5 9" id="KW-0735">Signal-anchor</keyword>
<organism evidence="12 13">
    <name type="scientific">Nesidiocoris tenuis</name>
    <dbReference type="NCBI Taxonomy" id="355587"/>
    <lineage>
        <taxon>Eukaryota</taxon>
        <taxon>Metazoa</taxon>
        <taxon>Ecdysozoa</taxon>
        <taxon>Arthropoda</taxon>
        <taxon>Hexapoda</taxon>
        <taxon>Insecta</taxon>
        <taxon>Pterygota</taxon>
        <taxon>Neoptera</taxon>
        <taxon>Paraneoptera</taxon>
        <taxon>Hemiptera</taxon>
        <taxon>Heteroptera</taxon>
        <taxon>Panheteroptera</taxon>
        <taxon>Cimicomorpha</taxon>
        <taxon>Miridae</taxon>
        <taxon>Dicyphina</taxon>
        <taxon>Nesidiocoris</taxon>
    </lineage>
</organism>
<evidence type="ECO:0000313" key="12">
    <source>
        <dbReference type="EMBL" id="BES87225.1"/>
    </source>
</evidence>
<dbReference type="SUPFAM" id="SSF53448">
    <property type="entry name" value="Nucleotide-diphospho-sugar transferases"/>
    <property type="match status" value="2"/>
</dbReference>
<keyword evidence="11" id="KW-0732">Signal</keyword>
<dbReference type="Proteomes" id="UP001307889">
    <property type="component" value="Chromosome 1"/>
</dbReference>
<sequence length="793" mass="91497">MARRRRCTPGAMLAFAAGFLLGHILLSRTRAIHCDPSDIPTDQDPQEDQRNDQEETAAASRSDQFFDDKLSKNRSKGLLFVGVMTAQKYLDTRATAVYRTWGRKIPGKIMFFSSEGSAVPQNEPNLPLVALPDVDDSYPPQKKSFLMLKHMWDNYGRQYEWFLRADDDVYIRPDKIESFLRTVDSRRPLFIGQAGRGNQEEFGLLSLEYDENFCMGGPGVIMSRSTLSKVAQHVGYCLKNLYTTHEDVELGRCVQKFAGISCTWSYEMQTIFYHNGSGNAAFTGDLKKKEIHRAITLHPIKDYRNMYRIHNYMKMLQVRERKYKRIRAYRDMLAMVSYIKDNHTLNKEELRNATLFGQPAGVKKFRPPNHNALLVWEFIQRSIFSPYKSNPRMRIGTSLQEGLDDVVREVMEMINMYSKQRGRVIDFKEILYGYTRQDPLHGIDYILDMLLVYRKYRGRKMTVPVRRHAYIQQQFAGIAIREVDSQTEHQDPSTPTNSLSITSNLKEAFDRSVSSLGRHFPAMLFSNSEPRETNEDKTIHFILPLSGRFDTFRRFVQTYETECLKTKERASLTVVLYPSTQENTLQRIIDTMKGLQKQYPAADLKYVTMYEEFARAKALSIGASHQAQGDLLFFVDVDIAFRQEALRRIRQRTVQGRSVYYPIVFSEFDPGRLYGRTASPDHFAITGKAGYWRQYGFGICSIYKEDLDNVGGLNTTITGWGKEDVDLFERIVRQMSTSRLQIFRAPDPDIIHIYHPVTCDPKLNEEQLSMCKATRADTYGSAQLLEEVLKGST</sequence>
<dbReference type="EC" id="2.4.1.-" evidence="9"/>
<accession>A0ABN7A8M7</accession>
<evidence type="ECO:0000313" key="13">
    <source>
        <dbReference type="Proteomes" id="UP001307889"/>
    </source>
</evidence>
<keyword evidence="7 9" id="KW-0333">Golgi apparatus</keyword>
<dbReference type="Gene3D" id="3.90.550.50">
    <property type="match status" value="1"/>
</dbReference>
<dbReference type="PANTHER" id="PTHR12369:SF11">
    <property type="entry name" value="HEXOSYLTRANSFERASE"/>
    <property type="match status" value="1"/>
</dbReference>
<keyword evidence="6" id="KW-1133">Transmembrane helix</keyword>
<gene>
    <name evidence="12" type="ORF">NTJ_00031</name>
</gene>
<evidence type="ECO:0000256" key="8">
    <source>
        <dbReference type="ARBA" id="ARBA00023136"/>
    </source>
</evidence>
<keyword evidence="8" id="KW-0472">Membrane</keyword>
<comment type="subcellular location">
    <subcellularLocation>
        <location evidence="1 9">Golgi apparatus</location>
        <location evidence="1 9">Golgi stack membrane</location>
        <topology evidence="1 9">Single-pass type II membrane protein</topology>
    </subcellularLocation>
</comment>
<keyword evidence="3 9" id="KW-0808">Transferase</keyword>
<evidence type="ECO:0000256" key="6">
    <source>
        <dbReference type="ARBA" id="ARBA00022989"/>
    </source>
</evidence>
<feature type="chain" id="PRO_5045668794" description="Hexosyltransferase" evidence="11">
    <location>
        <begin position="32"/>
        <end position="793"/>
    </location>
</feature>
<dbReference type="Gene3D" id="3.90.550.10">
    <property type="entry name" value="Spore Coat Polysaccharide Biosynthesis Protein SpsA, Chain A"/>
    <property type="match status" value="1"/>
</dbReference>
<feature type="region of interest" description="Disordered" evidence="10">
    <location>
        <begin position="35"/>
        <end position="63"/>
    </location>
</feature>
<dbReference type="InterPro" id="IPR029044">
    <property type="entry name" value="Nucleotide-diphossugar_trans"/>
</dbReference>
<dbReference type="PANTHER" id="PTHR12369">
    <property type="entry name" value="CHONDROITIN SYNTHASE"/>
    <property type="match status" value="1"/>
</dbReference>
<evidence type="ECO:0000256" key="10">
    <source>
        <dbReference type="SAM" id="MobiDB-lite"/>
    </source>
</evidence>
<dbReference type="Pfam" id="PF05679">
    <property type="entry name" value="CHGN"/>
    <property type="match status" value="1"/>
</dbReference>
<evidence type="ECO:0000256" key="11">
    <source>
        <dbReference type="SAM" id="SignalP"/>
    </source>
</evidence>
<dbReference type="EMBL" id="AP028909">
    <property type="protein sequence ID" value="BES87225.1"/>
    <property type="molecule type" value="Genomic_DNA"/>
</dbReference>
<proteinExistence type="inferred from homology"/>
<keyword evidence="13" id="KW-1185">Reference proteome</keyword>
<feature type="signal peptide" evidence="11">
    <location>
        <begin position="1"/>
        <end position="31"/>
    </location>
</feature>
<evidence type="ECO:0000256" key="7">
    <source>
        <dbReference type="ARBA" id="ARBA00023034"/>
    </source>
</evidence>
<evidence type="ECO:0000256" key="1">
    <source>
        <dbReference type="ARBA" id="ARBA00004447"/>
    </source>
</evidence>
<name>A0ABN7A8M7_9HEMI</name>
<keyword evidence="4" id="KW-0812">Transmembrane</keyword>